<dbReference type="EMBL" id="CP002820">
    <property type="protein sequence ID" value="AEG71096.1"/>
    <property type="molecule type" value="Genomic_DNA"/>
</dbReference>
<reference evidence="1 2" key="1">
    <citation type="journal article" date="2011" name="J. Bacteriol.">
        <title>Complete genome sequence of the plant pathogen Ralstonia solanacearum strain Po82.</title>
        <authorList>
            <person name="Xu J."/>
            <person name="Zheng H.J."/>
            <person name="Liu L."/>
            <person name="Pan Z.C."/>
            <person name="Prior P."/>
            <person name="Tang B."/>
            <person name="Xu J.S."/>
            <person name="Zhang H."/>
            <person name="Tian Q."/>
            <person name="Zhang L.Q."/>
            <person name="Feng J."/>
        </authorList>
    </citation>
    <scope>NUCLEOTIDE SEQUENCE [LARGE SCALE GENOMIC DNA]</scope>
    <source>
        <strain evidence="2">Po82</strain>
    </source>
</reference>
<keyword evidence="1" id="KW-0614">Plasmid</keyword>
<organism evidence="1 2">
    <name type="scientific">Ralstonia solanacearum (strain Po82)</name>
    <dbReference type="NCBI Taxonomy" id="1031711"/>
    <lineage>
        <taxon>Bacteria</taxon>
        <taxon>Pseudomonadati</taxon>
        <taxon>Pseudomonadota</taxon>
        <taxon>Betaproteobacteria</taxon>
        <taxon>Burkholderiales</taxon>
        <taxon>Burkholderiaceae</taxon>
        <taxon>Ralstonia</taxon>
        <taxon>Ralstonia solanacearum species complex</taxon>
    </lineage>
</organism>
<accession>F6G8K6</accession>
<evidence type="ECO:0000313" key="2">
    <source>
        <dbReference type="Proteomes" id="UP000007953"/>
    </source>
</evidence>
<dbReference type="KEGG" id="rsn:RSPO_m00457"/>
<protein>
    <submittedName>
        <fullName evidence="1">Uncharacterized protein</fullName>
    </submittedName>
</protein>
<sequence>MIAALQLEGHAELRCLQASRAVRGYFGRSLADRSAGR</sequence>
<dbReference type="HOGENOM" id="CLU_3347705_0_0_4"/>
<evidence type="ECO:0000313" key="1">
    <source>
        <dbReference type="EMBL" id="AEG71096.1"/>
    </source>
</evidence>
<dbReference type="AlphaFoldDB" id="F6G8K6"/>
<proteinExistence type="predicted"/>
<dbReference type="Proteomes" id="UP000007953">
    <property type="component" value="Plasmid megaplasmid"/>
</dbReference>
<name>F6G8K6_RALS8</name>
<gene>
    <name evidence="1" type="ordered locus">RSPO_m00457</name>
</gene>
<geneLocation type="plasmid" evidence="2"/>